<keyword evidence="3" id="KW-0596">Phosphopantetheine</keyword>
<protein>
    <submittedName>
        <fullName evidence="6">Amino acid adenylation domain-containing protein</fullName>
    </submittedName>
</protein>
<dbReference type="InterPro" id="IPR001242">
    <property type="entry name" value="Condensation_dom"/>
</dbReference>
<dbReference type="InterPro" id="IPR010071">
    <property type="entry name" value="AA_adenyl_dom"/>
</dbReference>
<dbReference type="NCBIfam" id="TIGR01733">
    <property type="entry name" value="AA-adenyl-dom"/>
    <property type="match status" value="5"/>
</dbReference>
<dbReference type="NCBIfam" id="NF003417">
    <property type="entry name" value="PRK04813.1"/>
    <property type="match status" value="5"/>
</dbReference>
<dbReference type="InterPro" id="IPR036736">
    <property type="entry name" value="ACP-like_sf"/>
</dbReference>
<sequence>MKKSQFLIKLTPYQESFYNEWMLNPSRSDYNMVLDQSMSGVLDIERLNSSLVRFINNHLLMNSNVLNTSDELIWKSRPLLSEDAQIITYFPQELSREELLNLVLEPFDLEKELLVRFYAIQLSDERYRIVYVLSHIIVDGLSGDSLYDEISNYYNNPTYINPVNLFEQASLHENLNHQFDEIFKKGKNEMSSFWKKQLEGIENIGFKFLQTSSISKEHSTINRVKEVRFEFLEDTLLKVKQLTRNHKLTPYTYGQMILAIAIHRISGIEQVGINYPVGIKEGKDLIFGAHVNTIIKGYHFTSKTNLSDLIDQNLNYVTGLKKTKAHYLPVGEIIRLAPTSDILEFNFVQANLKDIFFNYEGTYNRIINNDLNVDLPGKIIFEQEIKDSQLNCRVKYDHFELDSDLVSQFIEIYKRLFVQVLDDILENKTKTQISSYDLLNKDDYQTILHDWNSTGVEYDTHVTLHELFERQVEKTPDDIALVYEDVKLTYRELNERSNQLAHYLLQNYQIKPDELIPLCLDRSEQLFIGILGVLKSGGAFVPIDPDFPMDRITYIVGDTKARLMIGEEDTIQNLYGSKDHIDDLSIISLDSSGMEEILSSYSRDNPKTDVGPKDLSYVIYTSGTTGNPKGVMIEHGGVVNLVEFMIKPHRLNEYTHVGCYSNYIFDAFISESFPVLCHGNTLWLYSNRLRRSVSELNEYITEHGIEVSFIPPVILRELLPDTSLQLVLVGGEAFPDISDLNHEGVILINEYGPTETTVCVTYHHYDKDNNTLNIGRPIANTTAYVLDRYLRPVPVGAVGELYIGGVGVSRGYLNLPDLTNEKFVVNVFQSEEEKAIGYNGRMYKTGDLVRFLTNGDIEYIGRNDFQVKIRGYRIELGEIESRLLSYADIRQAVVLAKEHSSGLKYLVGYYVSDAALNHEELSVHLSGLLPEYMVPSVYIHLEELPIAFNGKLDHKALPEPNFTGDKEYIAPTTALEKQLTEIYSEVLGLPVESIGLHDDFFRLGGDSIISIQLVSRLRKGLSLSLSVKEVFTYRTVYHLSELLESRIHEEGVSLITEQGILDGEVSLLPIQKWFFHEVELGEHFPSFHHWNQSFMIHVPELDIDILKQSLLQLVEKHDALRLYYPKTEHGYLQEYRKEALSPDLSILDRRGLSDEELVEVFTSWQSGFDIIEGPLLHVGYIHGYEDGSCRVHFCFHHLIIDAVSWRILTEDLQTIYRDLKEGNAEISYVKGSSYRQWVDVVKTYKEDSPILREEELTYWNRIIENTKNSMTRIESLSSSSYHHSDLVLDKYSTSRLLRDIHGVYHTQINDILLSALSLALCDFTGLSAHGILLEGHGREDIFPGMDITETVGWFTTMYPIVLERGKDVLSTIVHTKESLRGVPDNGIGYGSLIGYTDGNLPRISFNYLGQLDQQEAVSGSWHIVGENSGESVGIDNSDSHLLNINGAVVGGELYFGLGGYFSEEEMIRLSVLFKGYLEQLVNELSGIDRSYLTLSDVDHILSSSQLDSIQKEIEIDSVYLASSLQEGFIYHALSQGDVDDSYRVQLLWDYHGAVDLEKLKESWEYVQKKNPVLRTRFDWSESIVQVVDKIGSVDWRCIDLSGYDEKEREDKIKAIVQKDREEEYDLSKSGLFRVYLCQHSEIHYTCIFSNHHAILDGWSMPVLFNDIHTSYLRLLKGEVVASMVDISYGESQKYLQRHKGESDSFWKEYMLLLEDREDLSSLLKVSEKHTNLSGYRHIQDHQSLTLHIKEDRYILLKNLISKEGLTVNAVLQYLWHKQLSIYSNQRTTVVGTTVSGRSLPVEGIESSVGLYINTLPLIVEHKEGKVMDLIVNLQSWVSDLNTYSDKSLSSLQDNGERLFSSLFVYENYPISEGDVSEDLDIRFRASIEKIDYPLSLIAYERGEEVSLTLNYEGLLFEQAMMSQVLEGMELMLDQLLQDPSLTTDKLSYVSALQYQDLIQNWNSTGMEYDTSATIHELFERQVEKTPDHIALVYEDVKLSYRDLNERSNQLAHYLLENYQIQPDELIPLCLERSEQMLIGILGVLKSGGAYVPMDPSYPMDRIEHILGDTKARVVLVEENTKDKLYDYKKLIDKEEGSNLSIISLNALDIVDSLSTCSIENPNTEVSSGDLSYVIYTSGTTGKPKGVMIEHKSVVRLFSATDHWYGFTDKDVWSLFHSYVFDFSVWEMWGALLHGGKLLIPSLEQTKDLHLFFDVCYREGVTVLNQTPTAFYQFTEVALSKDIELSSLRYIIFGGEALNFASLEPWYGRYSGGPSLINMYGITETTVHVSYRPLYSEELGSASIIGTHIPDQKIYVLDESLRPVPVGAVGELYIGGSGLSRGYLNLGELTAERFLVNPFQSEEEKERGYNGRMYKTGDLGRYLPGGDLEYIGRNDFQVKIRGYRIELGEIENGLLSYQGIRQSIVLAKDNSSGLKYLVGYYVSDNAVDHEDLSLHLSGLLPEYMVPSVYVHLESLPLTINGKLDRKALPEPNFTGDKEYIAPTTVLEKQLAEIYSEVLGLAVENIGLHDDFFRLGGDSIISIQLVSRLRKRLSLSLSVKEVFTYRTVYHLSELLESRRYEEGISLIIEQGILDGEVSLLPIQEWFFHGVELGEHFPSFHHWNQSFMIHVPELDINILQKSLLQLIEKHDALRLYYPKTAHGYLQQYKKEALSPDLSILDRRDLSDEELVEVFTSWQSGFDIIEGPLLHVGYIHGYEDGSCRVHFCFHHLIIDAVSWRILTEDLQTMYRSLMEGNTTPDYVKGSSYRQWVDVVKTYKEDSPISREEELMYWNSIIENTKNSMTRIESLSSSSYHHSDLVLDKDSTSRLLRDIHGVYHTQINDILLSAFSLALCDFTGLSAHGILLEGHGREDIFPRMDITETIGWFTTMYPIVLERGKDLFSTIVHTKESLRGVPDNGIGYGSLIGYTDGNLPRISFNYLGQLDQQEPVSGSWHIVGENSGESVGRDNLDSHLLNINGAVVGGELYFGLRGYFSEEEMIRLSVLFKGYLEQLMNELSGIDRSYLTLSDVGDILSSSQLDSIQEEIEIDSVYLASSLQEGFIYHALSQGDVDDSYRVQLLWDYHGAVDLEKLKESWEYVQKKHPVLRTRFDWSESIVQVVDKISSVDWRCIDLSGYDEKEREDKIKAIVQKDREEEYDLSKSGLFRVYLCQHSESHYTCIFSNHHAILDGWSMPVLFNDIHTSYLRLLKGEVIASMVDISYGESQKYLQRHKGESDSFWKEYMLLLEDREDLSSLLKVSEKHTNLSGYRHIQDHQSLTLHIKEERYTLLKNLISKEGLTVNAVLQYLWHKQLSIYSNQRTTVVGTTVSGRSLPVEGIESSVGLYINTLPLIVEHKEGKVMDLIVNLQSSVSDLNTYSDKSLSSLQDNGERLFSSLFVYENYPISEGDVSEDLDIRFRESIEKIDYPLSLIAYERGEEVSLTLNYEGLLFERSMMSQVLEGMELMLDQLLQDSSLTTDRLSYVSALQYQDLIQNWNATGVEYDTSTTIHELFERQVEKTPDHIALVYEDVKLSYRELNERSNQLAHYLRQNYQIKSDEFIPLCLERSEQMLIAILGVLKSGGAYVPMDPNYPMDRIEHILGDTKARVVIGEENTIKKLFEYESEANDLTILSLNSLEMTDTLNSYSIENPKANVSSSDLSYVIYTSGTTGKPKGVMIEHKSVVRLFSATDHWYGFTDKDVWSLFHSYVFDFSVWEMWGALLHGGKLLIPSLEQTKDLPFFFDVCYREGVTVLNQTPTAFYQFTEVALSKDIELSSLRYVIFGGEALNFASLEPWYSRYSEAPLLINMYGITETTVHVSYRPLDSEELGSASIIGTHIPDQKVYVLDEYLRPVPVGAVGELYIGGAGLSRGYLNLPELTNEKFISNPFQSEEEREKGYNSRIYKTGDLGRYLPGGDLEYIGRNDFQVKIRGYRIELGEIENGLLSYEGIRQSVVLAKDNSSGLKYLVGYYISDASVNPEELSMHLSGLLPEYMIPSVYVHLESLPLTINGKLDRKALPEPNFTGDKEYIAPTTALEKQLTEIYSEVLGLAVENIGLHDDFFRLGGDSIISIQLVSRLRKRLSLSLSVKEVFTYRTVYHLSELLESRRHEEGISLVTEQGILEGEVSLLPIQEWFFHEVELGEHFTSFNHWNQSFMIHVPELDIDILKQSLLHLVEKHDALRLYYPKTEHGYLQEYRKEALSPDLSILDRRDLSDEELVEVFTSWQSGFDISEGPLLHVGYIHGYEDGSCRIHFCFHHLIIDAVSWRILTEDLQTMYRSLMEGNTTPAYVKGSSYRQWVDVVKTYKEDSPILREEELTYWNSIIENTKNSSLHIKSLSSSSYHHSDLVLDKDSTSRLLRDIHGVYHTQINDILLSAFSLALCDFMGLSAHGILLEGHGREDIFPGMDITETVGWFTTMYPIVLERGKDVLSTIVHTKESLRGIPDNGIGYGSLIGYTDGNLPRISFNYLGQLDQQEPVSGSWHIVGENSGIPIGIDNSDSNLLNINGAVVGGELYFGLRGYFSEEEMIRLSVLFKGYLEQLVNELSVIDRSYLTVSDVDDILSSSQLDSIQEEIEIDSVYLASSLQEGFIYHALSQGDVDDSYRVQLLWDYHGAVDLEKLKESWEYVQKKHPILRTRFDWSESIVQVVDKIGSVDWRCIDLSGYDEKEREDKIKTIVQKDREEEYDLSKSGLFRVYVCQHSESHYTCIFSNHHAILDGWSMPVLFSDIHTSYLRLLKGEVVASMVDISYGESQKYLQRHKGESDSFWKEYMLLLEDREDLSSLLKVSEKHTNLSSYRHIQNHQSLTLHIKEERYTLLKNLISKEGLTVNAVLQYLWHKQLSIYSNQRTTVVGTTVSGRSLPVEGIESSVGLYINTLPLIVEHKEGKVMDLIVNLQSWVSDLNTYSDKSLSSLQDNGERLFSSLFVYENYPISDGDVSEDLDIRFRDSIEKVDYPLSLIAYERGEEVSLTLNYEGLLFEQAMMSQVLEGMELMLDQLLQDPNLTTDKLSYVSALQYQDLIQNWNATGMEYDTSATIHELFERQVERTPDHIALVYEDVKLTYKALNERSNQLAHYLLEIYKIQSDELIPLCLERSEQMLIGILGVLKSGGAYVPMDPGYPMDRIEHILGDTKARLVIVEENTKDRLYNYKELIDTETKSSNLSIISLDSSEMEDSLSTCSTANPNTEVSSGDLSYVIYTSGTTGKPKGVMIEHAGVVNLVSDLYSRYDLNSTDVILQFANYVFDASVEQMFLSLLHGNTLVLIKDKSYLNEELFLKTLSVHNVSYMDLTPSLLKGIDVTKVKSLRVLISGGEYLTDDLYARLQNKHFKLVNCYGPTETTVTSIVNTGNGFNNIGRAISNTTVYVLDEYLRPVPEGAVGELYIGGVGLSRGYLNLSKLTNEKFISNPFQSEEEKEMGYNGRIYKTGDLVRYLPEGNLEYIGRNDFQVKIRGYRIELGEIENGLLSYEGIRQAVVLAKENSSGLKYLVGYYVSDVSLNHEELSVHLSNLLPEYMVPSVYVHLEEFPITINGKLDRKALPEPNFTGDKEYIAPTTDLEKQLLEIYSEVLGLTSESIGIHDDFFRLGGNSIMAIKLISKIHQRLGLQASVAMVFSHKTIFGLAGVLEDLDLEEGEMIRPIQVHNPEEQLLSFAQERLWFIDQYEGGSHAYNIPMVFGLSSKVALTILEKSFRILLSRHEILRTLIVTSSEGVGYQYVSDQELSIKETDVFSSTELEDLISQEITRVFDLSKELPTSVCVFHEKEKTKNNSELTSYISIVIHHIAFDGWSTDIFLEELRSIYQDLLTNNSVSLPSLPIQYKDFALWQRGYLQGEVLDRQVEYWKDKLMGVEPLNLPLDYARPSSISYEGNTICFSISDSLGEELRFLSRDLGVSLYNVMLGGYYLLLSSYSGQKDIVLGTVVANRHHAGLEDLIGFFVNTLVLREEIDYGVSVRDFIVQVSDSVSQAQMHQDVPFEKLVEELGVVQDVSRHPLFQVMFGLQSFGSEAKKMYREESLFHEFEGNVSYDVAKFDLSVMIDDDGESLSASFNYARGLFKESTINHMISTYVYLLEQIVCHQKEVGSQLRLEDLSWVREEEYSGDGILSNLLDTYSEYDTTVTLHELFERQVEKTPDDIALVYEDAKLTYRELNERSNQLAHYLLQNYQIKPDELIPLCLDRSEQMFIAILGVLKSGGAFVPIDPDFPMDRITYIVGDTKARLMIGEEDTIQNLYGSKDHIDDLSIISWDSSGMEEILSSYSRDNPKTDVGPKDLSYVIYTSGTTGNPKGVMIEHGGVVNLVEFMIKPHRLNEYTHVGCYSNYIFDAFISESFPVLCHGNTLWLYSNRLRRSVSELNEYITEHGIEVSFIPPVILRELLPDTSLQLVLVGGEAFPDISDLNHEGVILINEYGPTETTVCVTYHHYDKDNNALNIGRPIANTTAYVLDRYLRPVPVGAVGELYIGGVGVSRGYLNLPDLTNEKFVVNVFQSEEEKAIGYNGRMYKTGDLVRFLTNGDIEYIGRNDFQVKIRGYRIELGEIESRLLSYTGIRQAVVLAKEHSSGLKYLVGYYVSDAALNHEELSVHLSGLLPEYMVPSVYIHLESLPIAFNGKLDHKALPEPSFTGDKEYIAPETSLQRDLATIYSEVLGLPVESIGLHDDFFRLGGDSIISIQLVSRLRKRLSLSLSVKEVFTYRTVYHLSELLESRRHEEGISLITEQGILEGEVSLYRFRNGSSMR</sequence>
<dbReference type="SUPFAM" id="SSF52777">
    <property type="entry name" value="CoA-dependent acyltransferases"/>
    <property type="match status" value="16"/>
</dbReference>
<evidence type="ECO:0000256" key="2">
    <source>
        <dbReference type="ARBA" id="ARBA00006432"/>
    </source>
</evidence>
<dbReference type="CDD" id="cd19531">
    <property type="entry name" value="LCL_NRPS-like"/>
    <property type="match status" value="1"/>
</dbReference>
<dbReference type="Gene3D" id="3.30.300.30">
    <property type="match status" value="5"/>
</dbReference>
<comment type="similarity">
    <text evidence="2">Belongs to the ATP-dependent AMP-binding enzyme family.</text>
</comment>
<dbReference type="Pfam" id="PF00668">
    <property type="entry name" value="Condensation"/>
    <property type="match status" value="8"/>
</dbReference>
<dbReference type="Pfam" id="PF13193">
    <property type="entry name" value="AMP-binding_C"/>
    <property type="match status" value="1"/>
</dbReference>
<comment type="caution">
    <text evidence="6">The sequence shown here is derived from an EMBL/GenBank/DDBJ whole genome shotgun (WGS) entry which is preliminary data.</text>
</comment>
<evidence type="ECO:0000256" key="1">
    <source>
        <dbReference type="ARBA" id="ARBA00001957"/>
    </source>
</evidence>
<dbReference type="SUPFAM" id="SSF47336">
    <property type="entry name" value="ACP-like"/>
    <property type="match status" value="5"/>
</dbReference>
<dbReference type="GO" id="GO:0043041">
    <property type="term" value="P:amino acid activation for nonribosomal peptide biosynthetic process"/>
    <property type="evidence" value="ECO:0007669"/>
    <property type="project" value="TreeGrafter"/>
</dbReference>
<dbReference type="FunFam" id="3.40.50.980:FF:000001">
    <property type="entry name" value="Non-ribosomal peptide synthetase"/>
    <property type="match status" value="5"/>
</dbReference>
<dbReference type="PANTHER" id="PTHR45527">
    <property type="entry name" value="NONRIBOSOMAL PEPTIDE SYNTHETASE"/>
    <property type="match status" value="1"/>
</dbReference>
<dbReference type="FunFam" id="1.10.1200.10:FF:000005">
    <property type="entry name" value="Nonribosomal peptide synthetase 1"/>
    <property type="match status" value="5"/>
</dbReference>
<dbReference type="InterPro" id="IPR045851">
    <property type="entry name" value="AMP-bd_C_sf"/>
</dbReference>
<evidence type="ECO:0000256" key="4">
    <source>
        <dbReference type="ARBA" id="ARBA00022553"/>
    </source>
</evidence>
<accession>A0A3M7LBQ9</accession>
<feature type="domain" description="Carrier" evidence="5">
    <location>
        <begin position="2500"/>
        <end position="2577"/>
    </location>
</feature>
<dbReference type="Gene3D" id="2.30.38.10">
    <property type="entry name" value="Luciferase, Domain 3"/>
    <property type="match status" value="3"/>
</dbReference>
<dbReference type="GO" id="GO:0031177">
    <property type="term" value="F:phosphopantetheine binding"/>
    <property type="evidence" value="ECO:0007669"/>
    <property type="project" value="InterPro"/>
</dbReference>
<dbReference type="Proteomes" id="UP000267524">
    <property type="component" value="Unassembled WGS sequence"/>
</dbReference>
<keyword evidence="4" id="KW-0597">Phosphoprotein</keyword>
<dbReference type="GO" id="GO:0003824">
    <property type="term" value="F:catalytic activity"/>
    <property type="evidence" value="ECO:0007669"/>
    <property type="project" value="InterPro"/>
</dbReference>
<reference evidence="6 7" key="1">
    <citation type="submission" date="2018-08" db="EMBL/GenBank/DDBJ databases">
        <title>Chryseobacterium nematophagum: a novel matrix digesting pathogen of nematodes.</title>
        <authorList>
            <person name="Page A."/>
            <person name="Roberts M."/>
            <person name="Felix M.-A."/>
            <person name="Weir W."/>
        </authorList>
    </citation>
    <scope>NUCLEOTIDE SEQUENCE [LARGE SCALE GENOMIC DNA]</scope>
    <source>
        <strain evidence="6 7">JUb275</strain>
    </source>
</reference>
<dbReference type="InterPro" id="IPR009081">
    <property type="entry name" value="PP-bd_ACP"/>
</dbReference>
<dbReference type="PROSITE" id="PS50075">
    <property type="entry name" value="CARRIER"/>
    <property type="match status" value="5"/>
</dbReference>
<organism evidence="6 7">
    <name type="scientific">Chryseobacterium nematophagum</name>
    <dbReference type="NCBI Taxonomy" id="2305228"/>
    <lineage>
        <taxon>Bacteria</taxon>
        <taxon>Pseudomonadati</taxon>
        <taxon>Bacteroidota</taxon>
        <taxon>Flavobacteriia</taxon>
        <taxon>Flavobacteriales</taxon>
        <taxon>Weeksellaceae</taxon>
        <taxon>Chryseobacterium group</taxon>
        <taxon>Chryseobacterium</taxon>
    </lineage>
</organism>
<evidence type="ECO:0000313" key="6">
    <source>
        <dbReference type="EMBL" id="RMZ60173.1"/>
    </source>
</evidence>
<dbReference type="InterPro" id="IPR020806">
    <property type="entry name" value="PKS_PP-bd"/>
</dbReference>
<dbReference type="GO" id="GO:0005829">
    <property type="term" value="C:cytosol"/>
    <property type="evidence" value="ECO:0007669"/>
    <property type="project" value="TreeGrafter"/>
</dbReference>
<feature type="domain" description="Carrier" evidence="5">
    <location>
        <begin position="6614"/>
        <end position="6691"/>
    </location>
</feature>
<keyword evidence="7" id="KW-1185">Reference proteome</keyword>
<evidence type="ECO:0000259" key="5">
    <source>
        <dbReference type="PROSITE" id="PS50075"/>
    </source>
</evidence>
<feature type="domain" description="Carrier" evidence="5">
    <location>
        <begin position="5542"/>
        <end position="5619"/>
    </location>
</feature>
<dbReference type="GO" id="GO:0044550">
    <property type="term" value="P:secondary metabolite biosynthetic process"/>
    <property type="evidence" value="ECO:0007669"/>
    <property type="project" value="UniProtKB-ARBA"/>
</dbReference>
<dbReference type="EMBL" id="QWIV01000013">
    <property type="protein sequence ID" value="RMZ60173.1"/>
    <property type="molecule type" value="Genomic_DNA"/>
</dbReference>
<dbReference type="PROSITE" id="PS00012">
    <property type="entry name" value="PHOSPHOPANTETHEINE"/>
    <property type="match status" value="5"/>
</dbReference>
<dbReference type="Gene3D" id="3.30.559.10">
    <property type="entry name" value="Chloramphenicol acetyltransferase-like domain"/>
    <property type="match status" value="8"/>
</dbReference>
<dbReference type="CDD" id="cd05930">
    <property type="entry name" value="A_NRPS"/>
    <property type="match status" value="3"/>
</dbReference>
<dbReference type="SMART" id="SM00823">
    <property type="entry name" value="PKS_PP"/>
    <property type="match status" value="5"/>
</dbReference>
<dbReference type="InterPro" id="IPR025110">
    <property type="entry name" value="AMP-bd_C"/>
</dbReference>
<dbReference type="Gene3D" id="1.10.1200.10">
    <property type="entry name" value="ACP-like"/>
    <property type="match status" value="5"/>
</dbReference>
<dbReference type="InterPro" id="IPR006162">
    <property type="entry name" value="Ppantetheine_attach_site"/>
</dbReference>
<name>A0A3M7LBQ9_9FLAO</name>
<dbReference type="Pfam" id="PF00550">
    <property type="entry name" value="PP-binding"/>
    <property type="match status" value="5"/>
</dbReference>
<dbReference type="SUPFAM" id="SSF56801">
    <property type="entry name" value="Acetyl-CoA synthetase-like"/>
    <property type="match status" value="5"/>
</dbReference>
<feature type="domain" description="Carrier" evidence="5">
    <location>
        <begin position="4025"/>
        <end position="4102"/>
    </location>
</feature>
<gene>
    <name evidence="6" type="ORF">D1632_11350</name>
</gene>
<dbReference type="CDD" id="cd17643">
    <property type="entry name" value="A_NRPS_Cytc1-like"/>
    <property type="match status" value="2"/>
</dbReference>
<dbReference type="Gene3D" id="3.30.559.30">
    <property type="entry name" value="Nonribosomal peptide synthetase, condensation domain"/>
    <property type="match status" value="8"/>
</dbReference>
<dbReference type="Gene3D" id="3.40.50.12780">
    <property type="entry name" value="N-terminal domain of ligase-like"/>
    <property type="match status" value="2"/>
</dbReference>
<dbReference type="SMART" id="SM01294">
    <property type="entry name" value="PKS_PP_betabranch"/>
    <property type="match status" value="2"/>
</dbReference>
<dbReference type="Pfam" id="PF00501">
    <property type="entry name" value="AMP-binding"/>
    <property type="match status" value="5"/>
</dbReference>
<dbReference type="PANTHER" id="PTHR45527:SF14">
    <property type="entry name" value="PLIPASTATIN SYNTHASE SUBUNIT B"/>
    <property type="match status" value="1"/>
</dbReference>
<dbReference type="InterPro" id="IPR000873">
    <property type="entry name" value="AMP-dep_synth/lig_dom"/>
</dbReference>
<dbReference type="FunFam" id="3.30.300.30:FF:000010">
    <property type="entry name" value="Enterobactin synthetase component F"/>
    <property type="match status" value="5"/>
</dbReference>
<dbReference type="Gene3D" id="3.40.50.980">
    <property type="match status" value="6"/>
</dbReference>
<dbReference type="RefSeq" id="WP_122547295.1">
    <property type="nucleotide sequence ID" value="NZ_QWIV01000013.1"/>
</dbReference>
<evidence type="ECO:0000256" key="3">
    <source>
        <dbReference type="ARBA" id="ARBA00022450"/>
    </source>
</evidence>
<dbReference type="FunFam" id="3.40.50.12780:FF:000012">
    <property type="entry name" value="Non-ribosomal peptide synthetase"/>
    <property type="match status" value="3"/>
</dbReference>
<dbReference type="CDD" id="cd19534">
    <property type="entry name" value="E_NRPS"/>
    <property type="match status" value="1"/>
</dbReference>
<dbReference type="PROSITE" id="PS00455">
    <property type="entry name" value="AMP_BINDING"/>
    <property type="match status" value="5"/>
</dbReference>
<proteinExistence type="inferred from homology"/>
<comment type="cofactor">
    <cofactor evidence="1">
        <name>pantetheine 4'-phosphate</name>
        <dbReference type="ChEBI" id="CHEBI:47942"/>
    </cofactor>
</comment>
<dbReference type="InterPro" id="IPR020845">
    <property type="entry name" value="AMP-binding_CS"/>
</dbReference>
<dbReference type="InterPro" id="IPR042099">
    <property type="entry name" value="ANL_N_sf"/>
</dbReference>
<dbReference type="InterPro" id="IPR023213">
    <property type="entry name" value="CAT-like_dom_sf"/>
</dbReference>
<evidence type="ECO:0000313" key="7">
    <source>
        <dbReference type="Proteomes" id="UP000267524"/>
    </source>
</evidence>
<feature type="domain" description="Carrier" evidence="5">
    <location>
        <begin position="970"/>
        <end position="1047"/>
    </location>
</feature>